<organism evidence="2 3">
    <name type="scientific">Corynebacterium nasicanis</name>
    <dbReference type="NCBI Taxonomy" id="1448267"/>
    <lineage>
        <taxon>Bacteria</taxon>
        <taxon>Bacillati</taxon>
        <taxon>Actinomycetota</taxon>
        <taxon>Actinomycetes</taxon>
        <taxon>Mycobacteriales</taxon>
        <taxon>Corynebacteriaceae</taxon>
        <taxon>Corynebacterium</taxon>
    </lineage>
</organism>
<evidence type="ECO:0000256" key="1">
    <source>
        <dbReference type="SAM" id="MobiDB-lite"/>
    </source>
</evidence>
<comment type="caution">
    <text evidence="2">The sequence shown here is derived from an EMBL/GenBank/DDBJ whole genome shotgun (WGS) entry which is preliminary data.</text>
</comment>
<keyword evidence="3" id="KW-1185">Reference proteome</keyword>
<dbReference type="SUPFAM" id="SSF110296">
    <property type="entry name" value="Oligoxyloglucan reducing end-specific cellobiohydrolase"/>
    <property type="match status" value="1"/>
</dbReference>
<gene>
    <name evidence="2" type="ORF">ACFPUZ_02185</name>
</gene>
<sequence length="303" mass="30941">MSPRHKQSRSGGQRSLLLPVLLIALLGVVAVALSYLAVTGTSAREHGGLPERPAAIPTSVPEVTPTEAPPAPPLSQDLLALAGDVAMRSDGGSCAEPGSVEISLDGGREWGPEVSPAAAGATQILRLLPLGRTHLEVVALDEDCAPGLYRSVDRGATWTGPLPVEGTWFFNPADPETVGAPEGPQSLPCEGTGMSANGYHAIVTCRDGSPALSVDRGLRWSRPDTGEVLAAATAGDAFILAQAGDGTCRGIRLTTIDHVGTVLASDCHETGAPEGRIALANSGESTLLWVGDELTTLALGGAA</sequence>
<feature type="region of interest" description="Disordered" evidence="1">
    <location>
        <begin position="43"/>
        <end position="74"/>
    </location>
</feature>
<evidence type="ECO:0000313" key="3">
    <source>
        <dbReference type="Proteomes" id="UP001596244"/>
    </source>
</evidence>
<reference evidence="3" key="1">
    <citation type="journal article" date="2019" name="Int. J. Syst. Evol. Microbiol.">
        <title>The Global Catalogue of Microorganisms (GCM) 10K type strain sequencing project: providing services to taxonomists for standard genome sequencing and annotation.</title>
        <authorList>
            <consortium name="The Broad Institute Genomics Platform"/>
            <consortium name="The Broad Institute Genome Sequencing Center for Infectious Disease"/>
            <person name="Wu L."/>
            <person name="Ma J."/>
        </authorList>
    </citation>
    <scope>NUCLEOTIDE SEQUENCE [LARGE SCALE GENOMIC DNA]</scope>
    <source>
        <strain evidence="3">CCUG 51943</strain>
    </source>
</reference>
<dbReference type="RefSeq" id="WP_376999433.1">
    <property type="nucleotide sequence ID" value="NZ_JBHSQE010000001.1"/>
</dbReference>
<dbReference type="Proteomes" id="UP001596244">
    <property type="component" value="Unassembled WGS sequence"/>
</dbReference>
<proteinExistence type="predicted"/>
<accession>A0ABW1Q9U6</accession>
<name>A0ABW1Q9U6_9CORY</name>
<evidence type="ECO:0000313" key="2">
    <source>
        <dbReference type="EMBL" id="MFC6145619.1"/>
    </source>
</evidence>
<protein>
    <recommendedName>
        <fullName evidence="4">Exo-alpha-sialidase</fullName>
    </recommendedName>
</protein>
<evidence type="ECO:0008006" key="4">
    <source>
        <dbReference type="Google" id="ProtNLM"/>
    </source>
</evidence>
<dbReference type="EMBL" id="JBHSQE010000001">
    <property type="protein sequence ID" value="MFC6145619.1"/>
    <property type="molecule type" value="Genomic_DNA"/>
</dbReference>